<feature type="domain" description="Baseplate protein J-like barrel" evidence="1">
    <location>
        <begin position="101"/>
        <end position="177"/>
    </location>
</feature>
<evidence type="ECO:0000313" key="2">
    <source>
        <dbReference type="EMBL" id="VDG74646.1"/>
    </source>
</evidence>
<evidence type="ECO:0000313" key="3">
    <source>
        <dbReference type="Proteomes" id="UP000277570"/>
    </source>
</evidence>
<organism evidence="2 3">
    <name type="scientific">Clostridium carnis</name>
    <dbReference type="NCBI Taxonomy" id="1530"/>
    <lineage>
        <taxon>Bacteria</taxon>
        <taxon>Bacillati</taxon>
        <taxon>Bacillota</taxon>
        <taxon>Clostridia</taxon>
        <taxon>Eubacteriales</taxon>
        <taxon>Clostridiaceae</taxon>
        <taxon>Clostridium</taxon>
    </lineage>
</organism>
<name>A0ABY6T0R6_9CLOT</name>
<dbReference type="Pfam" id="PF04865">
    <property type="entry name" value="Baseplate_J"/>
    <property type="match status" value="1"/>
</dbReference>
<reference evidence="2 3" key="1">
    <citation type="submission" date="2018-11" db="EMBL/GenBank/DDBJ databases">
        <authorList>
            <consortium name="Pathogen Informatics"/>
        </authorList>
    </citation>
    <scope>NUCLEOTIDE SEQUENCE [LARGE SCALE GENOMIC DNA]</scope>
    <source>
        <strain evidence="2 3">NCTC10913</strain>
    </source>
</reference>
<gene>
    <name evidence="2" type="ORF">NCTC10913_04893</name>
</gene>
<accession>A0ABY6T0R6</accession>
<proteinExistence type="predicted"/>
<comment type="caution">
    <text evidence="2">The sequence shown here is derived from an EMBL/GenBank/DDBJ whole genome shotgun (WGS) entry which is preliminary data.</text>
</comment>
<dbReference type="RefSeq" id="WP_125150209.1">
    <property type="nucleotide sequence ID" value="NZ_UYIN01000024.1"/>
</dbReference>
<sequence length="391" mass="42882">MSYFSPYINETGFHMPTYSDIRDKLIDDAKSIFGQDIYLGDDSQDYQWIATVSEKIYDAFQIAQQVYNNRAPNEAVGRGLDSIVKINGIKRKAATYSECIVTISGVSGTTIKNGVVLDNGNIKWDLPATVTIPNEGQIDVLAVCEIPGPIVANSGDITGIYNPTYGWNGVYNKEISTIGSQLEDDSKLRQRQSQSTANASNTMLEGTSGAVAQVKGVTRKQVYENDTNEVDERGLPPHSITVIAEGGENKEIAKAIWKHKGIGCYTNGDVVVKILDSKDQITPIRFFRPIYNDIFVVINIKTLNGYTTATTESIKKKLETYLNSLEIGVELTVSALWGIALQAMESLTNPTFSITAITAGKSLESQSTEDIKMNYKEVCRGSINNITINIS</sequence>
<keyword evidence="3" id="KW-1185">Reference proteome</keyword>
<dbReference type="EMBL" id="UYIN01000024">
    <property type="protein sequence ID" value="VDG74646.1"/>
    <property type="molecule type" value="Genomic_DNA"/>
</dbReference>
<evidence type="ECO:0000259" key="1">
    <source>
        <dbReference type="Pfam" id="PF04865"/>
    </source>
</evidence>
<protein>
    <submittedName>
        <fullName evidence="2">Baseplate J family protein</fullName>
    </submittedName>
</protein>
<dbReference type="InterPro" id="IPR006949">
    <property type="entry name" value="Barrel_Baseplate_J-like"/>
</dbReference>
<dbReference type="Proteomes" id="UP000277570">
    <property type="component" value="Unassembled WGS sequence"/>
</dbReference>